<keyword evidence="2" id="KW-0732">Signal</keyword>
<comment type="caution">
    <text evidence="3">The sequence shown here is derived from an EMBL/GenBank/DDBJ whole genome shotgun (WGS) entry which is preliminary data.</text>
</comment>
<name>A0AAV0BW51_9ASTE</name>
<dbReference type="EMBL" id="CAMAPF010000001">
    <property type="protein sequence ID" value="CAH9050113.1"/>
    <property type="molecule type" value="Genomic_DNA"/>
</dbReference>
<dbReference type="AlphaFoldDB" id="A0AAV0BW51"/>
<proteinExistence type="inferred from homology"/>
<comment type="similarity">
    <text evidence="1">Belongs to the plant acyltransferase family.</text>
</comment>
<accession>A0AAV0BW51</accession>
<organism evidence="3 4">
    <name type="scientific">Cuscuta epithymum</name>
    <dbReference type="NCBI Taxonomy" id="186058"/>
    <lineage>
        <taxon>Eukaryota</taxon>
        <taxon>Viridiplantae</taxon>
        <taxon>Streptophyta</taxon>
        <taxon>Embryophyta</taxon>
        <taxon>Tracheophyta</taxon>
        <taxon>Spermatophyta</taxon>
        <taxon>Magnoliopsida</taxon>
        <taxon>eudicotyledons</taxon>
        <taxon>Gunneridae</taxon>
        <taxon>Pentapetalae</taxon>
        <taxon>asterids</taxon>
        <taxon>lamiids</taxon>
        <taxon>Solanales</taxon>
        <taxon>Convolvulaceae</taxon>
        <taxon>Cuscuteae</taxon>
        <taxon>Cuscuta</taxon>
        <taxon>Cuscuta subgen. Cuscuta</taxon>
    </lineage>
</organism>
<feature type="chain" id="PRO_5043404145" description="Protein ECERIFERUM 26-like" evidence="2">
    <location>
        <begin position="28"/>
        <end position="470"/>
    </location>
</feature>
<dbReference type="PANTHER" id="PTHR31642:SF115">
    <property type="entry name" value="PROTEIN ECERIFERUM 26-LIKE"/>
    <property type="match status" value="1"/>
</dbReference>
<dbReference type="PANTHER" id="PTHR31642">
    <property type="entry name" value="TRICHOTHECENE 3-O-ACETYLTRANSFERASE"/>
    <property type="match status" value="1"/>
</dbReference>
<evidence type="ECO:0000313" key="4">
    <source>
        <dbReference type="Proteomes" id="UP001152523"/>
    </source>
</evidence>
<evidence type="ECO:0000256" key="1">
    <source>
        <dbReference type="ARBA" id="ARBA00009861"/>
    </source>
</evidence>
<protein>
    <recommendedName>
        <fullName evidence="5">Protein ECERIFERUM 26-like</fullName>
    </recommendedName>
</protein>
<keyword evidence="4" id="KW-1185">Reference proteome</keyword>
<evidence type="ECO:0000256" key="2">
    <source>
        <dbReference type="SAM" id="SignalP"/>
    </source>
</evidence>
<dbReference type="InterPro" id="IPR050317">
    <property type="entry name" value="Plant_Fungal_Acyltransferase"/>
</dbReference>
<feature type="signal peptide" evidence="2">
    <location>
        <begin position="1"/>
        <end position="27"/>
    </location>
</feature>
<reference evidence="3" key="1">
    <citation type="submission" date="2022-07" db="EMBL/GenBank/DDBJ databases">
        <authorList>
            <person name="Macas J."/>
            <person name="Novak P."/>
            <person name="Neumann P."/>
        </authorList>
    </citation>
    <scope>NUCLEOTIDE SEQUENCE</scope>
</reference>
<dbReference type="GO" id="GO:0016747">
    <property type="term" value="F:acyltransferase activity, transferring groups other than amino-acyl groups"/>
    <property type="evidence" value="ECO:0007669"/>
    <property type="project" value="TreeGrafter"/>
</dbReference>
<dbReference type="Gene3D" id="3.30.559.10">
    <property type="entry name" value="Chloramphenicol acetyltransferase-like domain"/>
    <property type="match status" value="2"/>
</dbReference>
<evidence type="ECO:0008006" key="5">
    <source>
        <dbReference type="Google" id="ProtNLM"/>
    </source>
</evidence>
<sequence length="470" mass="52788">MTFNYFFHMHIYQLLLLLLSLHTPIHPNTKKERKKEEKMVSMAKQPDGGLIYNLRLSSVGPGQVTGQDEVYEPTNVDLAMKLHYLRAVYYYEREAFDGLGVLKIKEPLFTLLNHYYVVCGRFRRTESGRPFLKCNDCGVRFIEASCDKSLEEWIEMKDAGLERLLSPNGVIGPEIFFSPPVWLQLTKFRCGGVSLGLSWSHILGDAFSAAKFMNMFGKVISGIEPEWLIRSAQLMTKDLTHQDVAKTAKDPLSIKKVSPVGDHWKITNNCEMVPFTFSITPSQMGRIRSIIGNYGPFELISSIIWRSVARNRIGPEPRVVTICKKGPQARKNSYVSNDQQICTVKAADSSSSVREADLPELAKLLKHEATDELREIDEAVASDGGNSDFVFYGANLTLVDMDYGEFYELDWRGHKPVYVSYQIDGVGDEGCVVVLPGPGDGAEGRVVTVVLPENEVTALKSELRKEWSIA</sequence>
<evidence type="ECO:0000313" key="3">
    <source>
        <dbReference type="EMBL" id="CAH9050113.1"/>
    </source>
</evidence>
<dbReference type="Proteomes" id="UP001152523">
    <property type="component" value="Unassembled WGS sequence"/>
</dbReference>
<dbReference type="InterPro" id="IPR023213">
    <property type="entry name" value="CAT-like_dom_sf"/>
</dbReference>
<gene>
    <name evidence="3" type="ORF">CEPIT_LOCUS34</name>
</gene>
<dbReference type="Pfam" id="PF02458">
    <property type="entry name" value="Transferase"/>
    <property type="match status" value="1"/>
</dbReference>